<name>A0A931GUI6_9BACT</name>
<evidence type="ECO:0000313" key="8">
    <source>
        <dbReference type="EMBL" id="MBG9376706.1"/>
    </source>
</evidence>
<dbReference type="InterPro" id="IPR029044">
    <property type="entry name" value="Nucleotide-diphossugar_trans"/>
</dbReference>
<dbReference type="Gene3D" id="3.90.550.10">
    <property type="entry name" value="Spore Coat Polysaccharide Biosynthesis Protein SpsA, Chain A"/>
    <property type="match status" value="1"/>
</dbReference>
<feature type="transmembrane region" description="Helical" evidence="7">
    <location>
        <begin position="326"/>
        <end position="346"/>
    </location>
</feature>
<evidence type="ECO:0000256" key="6">
    <source>
        <dbReference type="ARBA" id="ARBA00023136"/>
    </source>
</evidence>
<keyword evidence="3" id="KW-0808">Transferase</keyword>
<feature type="transmembrane region" description="Helical" evidence="7">
    <location>
        <begin position="353"/>
        <end position="372"/>
    </location>
</feature>
<organism evidence="8 9">
    <name type="scientific">Panacibacter microcysteis</name>
    <dbReference type="NCBI Taxonomy" id="2793269"/>
    <lineage>
        <taxon>Bacteria</taxon>
        <taxon>Pseudomonadati</taxon>
        <taxon>Bacteroidota</taxon>
        <taxon>Chitinophagia</taxon>
        <taxon>Chitinophagales</taxon>
        <taxon>Chitinophagaceae</taxon>
        <taxon>Panacibacter</taxon>
    </lineage>
</organism>
<keyword evidence="4 7" id="KW-0812">Transmembrane</keyword>
<dbReference type="AlphaFoldDB" id="A0A931GUI6"/>
<sequence length="391" mass="43331">MLSATGSIIEYAILVYLFIQIGYLFIFSIAGSIATRKKVVTTGKLNSIRVFIPGYKEDSVIIATAKAAIAHDYPKDLYEVVVIADSFAPSTIAALTALPLKLVEVSFDKSTKGKALTKALEACADDPKDLIVILDADNIMAPGFLHAVNDAYNAGYNAIQGHRTAKNMQTAFAFLDACTEEINNHIFRRGHVALGLSSALIGSGMAFKYSLFTSLLENIGETAGEDKEIEFRLAHRREKVAFLDGHYVYDEKVANTAVFARQRSRWLGAQVEFFEKYFVEGWKQLFKGNRGFFDKVTQTFLLPRVMLVALTCLWLLFVLFFAKPLLYVSAVLFAALTIALLCGIPAKWYNKELVNALLQIPGAVLSMIKAMLNIGKARKQFIHTPHGEIKH</sequence>
<feature type="transmembrane region" description="Helical" evidence="7">
    <location>
        <begin position="12"/>
        <end position="34"/>
    </location>
</feature>
<gene>
    <name evidence="8" type="ORF">I5907_10695</name>
</gene>
<dbReference type="EMBL" id="JADWYR010000001">
    <property type="protein sequence ID" value="MBG9376706.1"/>
    <property type="molecule type" value="Genomic_DNA"/>
</dbReference>
<dbReference type="SUPFAM" id="SSF53448">
    <property type="entry name" value="Nucleotide-diphospho-sugar transferases"/>
    <property type="match status" value="1"/>
</dbReference>
<evidence type="ECO:0000256" key="4">
    <source>
        <dbReference type="ARBA" id="ARBA00022692"/>
    </source>
</evidence>
<evidence type="ECO:0000256" key="3">
    <source>
        <dbReference type="ARBA" id="ARBA00022679"/>
    </source>
</evidence>
<keyword evidence="9" id="KW-1185">Reference proteome</keyword>
<comment type="subcellular location">
    <subcellularLocation>
        <location evidence="1">Membrane</location>
        <topology evidence="1">Multi-pass membrane protein</topology>
    </subcellularLocation>
</comment>
<dbReference type="RefSeq" id="WP_196990707.1">
    <property type="nucleotide sequence ID" value="NZ_JADWYR010000001.1"/>
</dbReference>
<dbReference type="InterPro" id="IPR050321">
    <property type="entry name" value="Glycosyltr_2/OpgH_subfam"/>
</dbReference>
<comment type="caution">
    <text evidence="8">The sequence shown here is derived from an EMBL/GenBank/DDBJ whole genome shotgun (WGS) entry which is preliminary data.</text>
</comment>
<dbReference type="Pfam" id="PF13641">
    <property type="entry name" value="Glyco_tranf_2_3"/>
    <property type="match status" value="1"/>
</dbReference>
<dbReference type="GO" id="GO:0016020">
    <property type="term" value="C:membrane"/>
    <property type="evidence" value="ECO:0007669"/>
    <property type="project" value="UniProtKB-SubCell"/>
</dbReference>
<dbReference type="PANTHER" id="PTHR43867">
    <property type="entry name" value="CELLULOSE SYNTHASE CATALYTIC SUBUNIT A [UDP-FORMING]"/>
    <property type="match status" value="1"/>
</dbReference>
<evidence type="ECO:0000256" key="2">
    <source>
        <dbReference type="ARBA" id="ARBA00022676"/>
    </source>
</evidence>
<keyword evidence="6 7" id="KW-0472">Membrane</keyword>
<proteinExistence type="predicted"/>
<accession>A0A931GUI6</accession>
<evidence type="ECO:0000256" key="7">
    <source>
        <dbReference type="SAM" id="Phobius"/>
    </source>
</evidence>
<dbReference type="GO" id="GO:0016757">
    <property type="term" value="F:glycosyltransferase activity"/>
    <property type="evidence" value="ECO:0007669"/>
    <property type="project" value="UniProtKB-KW"/>
</dbReference>
<evidence type="ECO:0000313" key="9">
    <source>
        <dbReference type="Proteomes" id="UP000628448"/>
    </source>
</evidence>
<reference evidence="8" key="1">
    <citation type="submission" date="2020-11" db="EMBL/GenBank/DDBJ databases">
        <title>Bacterial whole genome sequence for Panacibacter sp. DH6.</title>
        <authorList>
            <person name="Le V."/>
            <person name="Ko S."/>
            <person name="Ahn C.-Y."/>
            <person name="Oh H.-M."/>
        </authorList>
    </citation>
    <scope>NUCLEOTIDE SEQUENCE</scope>
    <source>
        <strain evidence="8">DH6</strain>
    </source>
</reference>
<feature type="transmembrane region" description="Helical" evidence="7">
    <location>
        <begin position="300"/>
        <end position="320"/>
    </location>
</feature>
<evidence type="ECO:0000256" key="1">
    <source>
        <dbReference type="ARBA" id="ARBA00004141"/>
    </source>
</evidence>
<keyword evidence="2" id="KW-0328">Glycosyltransferase</keyword>
<dbReference type="PANTHER" id="PTHR43867:SF2">
    <property type="entry name" value="CELLULOSE SYNTHASE CATALYTIC SUBUNIT A [UDP-FORMING]"/>
    <property type="match status" value="1"/>
</dbReference>
<protein>
    <submittedName>
        <fullName evidence="8">Glycosyltransferase</fullName>
    </submittedName>
</protein>
<evidence type="ECO:0000256" key="5">
    <source>
        <dbReference type="ARBA" id="ARBA00022989"/>
    </source>
</evidence>
<keyword evidence="5 7" id="KW-1133">Transmembrane helix</keyword>
<dbReference type="Proteomes" id="UP000628448">
    <property type="component" value="Unassembled WGS sequence"/>
</dbReference>